<comment type="caution">
    <text evidence="1">The sequence shown here is derived from an EMBL/GenBank/DDBJ whole genome shotgun (WGS) entry which is preliminary data.</text>
</comment>
<organism evidence="1 2">
    <name type="scientific">Ohtaekwangia kribbensis</name>
    <dbReference type="NCBI Taxonomy" id="688913"/>
    <lineage>
        <taxon>Bacteria</taxon>
        <taxon>Pseudomonadati</taxon>
        <taxon>Bacteroidota</taxon>
        <taxon>Cytophagia</taxon>
        <taxon>Cytophagales</taxon>
        <taxon>Fulvivirgaceae</taxon>
        <taxon>Ohtaekwangia</taxon>
    </lineage>
</organism>
<gene>
    <name evidence="1" type="ORF">ACFQ21_04130</name>
</gene>
<proteinExistence type="predicted"/>
<dbReference type="Proteomes" id="UP001597112">
    <property type="component" value="Unassembled WGS sequence"/>
</dbReference>
<dbReference type="EMBL" id="JBHTKA010000001">
    <property type="protein sequence ID" value="MFD0998476.1"/>
    <property type="molecule type" value="Genomic_DNA"/>
</dbReference>
<dbReference type="RefSeq" id="WP_377575238.1">
    <property type="nucleotide sequence ID" value="NZ_JBHTKA010000001.1"/>
</dbReference>
<keyword evidence="2" id="KW-1185">Reference proteome</keyword>
<protein>
    <submittedName>
        <fullName evidence="1">Uncharacterized protein</fullName>
    </submittedName>
</protein>
<name>A0ABW3JZX1_9BACT</name>
<sequence length="52" mass="6117">MNYSFKGMKVTVKKLSWACVRERDLNKKHESNQPEIKRYVNILFSCPHHPAG</sequence>
<evidence type="ECO:0000313" key="2">
    <source>
        <dbReference type="Proteomes" id="UP001597112"/>
    </source>
</evidence>
<evidence type="ECO:0000313" key="1">
    <source>
        <dbReference type="EMBL" id="MFD0998476.1"/>
    </source>
</evidence>
<reference evidence="2" key="1">
    <citation type="journal article" date="2019" name="Int. J. Syst. Evol. Microbiol.">
        <title>The Global Catalogue of Microorganisms (GCM) 10K type strain sequencing project: providing services to taxonomists for standard genome sequencing and annotation.</title>
        <authorList>
            <consortium name="The Broad Institute Genomics Platform"/>
            <consortium name="The Broad Institute Genome Sequencing Center for Infectious Disease"/>
            <person name="Wu L."/>
            <person name="Ma J."/>
        </authorList>
    </citation>
    <scope>NUCLEOTIDE SEQUENCE [LARGE SCALE GENOMIC DNA]</scope>
    <source>
        <strain evidence="2">CCUG 58938</strain>
    </source>
</reference>
<accession>A0ABW3JZX1</accession>